<dbReference type="Proteomes" id="UP001497392">
    <property type="component" value="Unassembled WGS sequence"/>
</dbReference>
<evidence type="ECO:0000313" key="3">
    <source>
        <dbReference type="EMBL" id="CAL5221833.1"/>
    </source>
</evidence>
<gene>
    <name evidence="3" type="primary">g4092</name>
    <name evidence="3" type="ORF">VP750_LOCUS3492</name>
</gene>
<dbReference type="SUPFAM" id="SSF52058">
    <property type="entry name" value="L domain-like"/>
    <property type="match status" value="1"/>
</dbReference>
<organism evidence="3 4">
    <name type="scientific">Coccomyxa viridis</name>
    <dbReference type="NCBI Taxonomy" id="1274662"/>
    <lineage>
        <taxon>Eukaryota</taxon>
        <taxon>Viridiplantae</taxon>
        <taxon>Chlorophyta</taxon>
        <taxon>core chlorophytes</taxon>
        <taxon>Trebouxiophyceae</taxon>
        <taxon>Trebouxiophyceae incertae sedis</taxon>
        <taxon>Coccomyxaceae</taxon>
        <taxon>Coccomyxa</taxon>
    </lineage>
</organism>
<feature type="domain" description="F-box" evidence="2">
    <location>
        <begin position="14"/>
        <end position="64"/>
    </location>
</feature>
<sequence>MKGAKTGRRCHVLKPGLLDLPEGVLTSILKLLPVYEKCESQLVCRKFRDIVNSPSKGAYVWDTIHLENPVFDDPSPTELAWWLIQRVRGIRSLQFWPIFGTDVDAYKPPERVLTSPKLQRLHQIVVQVLPQLPALLSPEAEIRLDLSIAITEALLGSQEPTASIQHRNNFVDLYWAGMASSLTMLNLTYGFNIGPATTSALSQLTRLEELSLNGGMGTSENLRPSAHVSQSLPELWRLRIYDFAHVRLSLSCPQLRNLTLMRLSPLETLEGVPQGVVAVSLRDLAEGSLSLTVIFQGQPLERLEMLNLAGFLPEIYDDPGVVEVIKRPFGNGKLDILSVGCPLEKLTPLEGPQCALPNSLISLTLHLPLTRGLPVVLEQLTNLKSFTAINSEEGPMHLDRPLDAFLDMPRLEHLTFSQAPGRAGYVYRWTPCGLKFLGLASQRIAEGTLLPSGKELA</sequence>
<name>A0ABP1FUG1_9CHLO</name>
<dbReference type="InterPro" id="IPR032675">
    <property type="entry name" value="LRR_dom_sf"/>
</dbReference>
<keyword evidence="4" id="KW-1185">Reference proteome</keyword>
<accession>A0ABP1FUG1</accession>
<dbReference type="Gene3D" id="1.20.1280.50">
    <property type="match status" value="1"/>
</dbReference>
<dbReference type="SMART" id="SM00256">
    <property type="entry name" value="FBOX"/>
    <property type="match status" value="1"/>
</dbReference>
<reference evidence="3 4" key="1">
    <citation type="submission" date="2024-06" db="EMBL/GenBank/DDBJ databases">
        <authorList>
            <person name="Kraege A."/>
            <person name="Thomma B."/>
        </authorList>
    </citation>
    <scope>NUCLEOTIDE SEQUENCE [LARGE SCALE GENOMIC DNA]</scope>
</reference>
<evidence type="ECO:0000313" key="4">
    <source>
        <dbReference type="Proteomes" id="UP001497392"/>
    </source>
</evidence>
<evidence type="ECO:0000259" key="2">
    <source>
        <dbReference type="PROSITE" id="PS50181"/>
    </source>
</evidence>
<dbReference type="InterPro" id="IPR001810">
    <property type="entry name" value="F-box_dom"/>
</dbReference>
<dbReference type="Pfam" id="PF00646">
    <property type="entry name" value="F-box"/>
    <property type="match status" value="1"/>
</dbReference>
<proteinExistence type="predicted"/>
<comment type="subcellular location">
    <subcellularLocation>
        <location evidence="1">Cytoplasm</location>
        <location evidence="1">Cytoskeleton</location>
        <location evidence="1">Cilium axoneme</location>
    </subcellularLocation>
</comment>
<evidence type="ECO:0000256" key="1">
    <source>
        <dbReference type="ARBA" id="ARBA00004430"/>
    </source>
</evidence>
<comment type="caution">
    <text evidence="3">The sequence shown here is derived from an EMBL/GenBank/DDBJ whole genome shotgun (WGS) entry which is preliminary data.</text>
</comment>
<dbReference type="InterPro" id="IPR036047">
    <property type="entry name" value="F-box-like_dom_sf"/>
</dbReference>
<protein>
    <submittedName>
        <fullName evidence="3">G4092 protein</fullName>
    </submittedName>
</protein>
<dbReference type="Gene3D" id="3.80.10.10">
    <property type="entry name" value="Ribonuclease Inhibitor"/>
    <property type="match status" value="1"/>
</dbReference>
<dbReference type="PROSITE" id="PS50181">
    <property type="entry name" value="FBOX"/>
    <property type="match status" value="1"/>
</dbReference>
<dbReference type="EMBL" id="CAXHTA020000005">
    <property type="protein sequence ID" value="CAL5221833.1"/>
    <property type="molecule type" value="Genomic_DNA"/>
</dbReference>
<dbReference type="SUPFAM" id="SSF81383">
    <property type="entry name" value="F-box domain"/>
    <property type="match status" value="1"/>
</dbReference>